<dbReference type="STRING" id="1526.SAMN02910262_02407"/>
<feature type="region of interest" description="Disordered" evidence="1">
    <location>
        <begin position="118"/>
        <end position="137"/>
    </location>
</feature>
<sequence length="137" mass="16682">MDYLLCYPSSENLTREKCEKVHNILARMSEKYKLRIVPEPMKSIYYKCPDFSRKFRIYKKIRDRENGGDAYLEKDEEIMLLSECRDDEEKQLMKECIYAYQYESGVVLKAFHEREKKFRREDAHEQQKDRQESKKSS</sequence>
<organism evidence="2 3">
    <name type="scientific">[Clostridium] aminophilum</name>
    <dbReference type="NCBI Taxonomy" id="1526"/>
    <lineage>
        <taxon>Bacteria</taxon>
        <taxon>Bacillati</taxon>
        <taxon>Bacillota</taxon>
        <taxon>Clostridia</taxon>
        <taxon>Lachnospirales</taxon>
        <taxon>Lachnospiraceae</taxon>
    </lineage>
</organism>
<dbReference type="AlphaFoldDB" id="A0A1I0DSM9"/>
<reference evidence="2 3" key="1">
    <citation type="submission" date="2016-10" db="EMBL/GenBank/DDBJ databases">
        <authorList>
            <person name="de Groot N.N."/>
        </authorList>
    </citation>
    <scope>NUCLEOTIDE SEQUENCE [LARGE SCALE GENOMIC DNA]</scope>
    <source>
        <strain evidence="2 3">KH1P1</strain>
    </source>
</reference>
<protein>
    <submittedName>
        <fullName evidence="2">Uncharacterized protein</fullName>
    </submittedName>
</protein>
<dbReference type="Proteomes" id="UP000199820">
    <property type="component" value="Unassembled WGS sequence"/>
</dbReference>
<proteinExistence type="predicted"/>
<evidence type="ECO:0000313" key="2">
    <source>
        <dbReference type="EMBL" id="SET34962.1"/>
    </source>
</evidence>
<dbReference type="EMBL" id="FOIL01000014">
    <property type="protein sequence ID" value="SET34962.1"/>
    <property type="molecule type" value="Genomic_DNA"/>
</dbReference>
<evidence type="ECO:0000256" key="1">
    <source>
        <dbReference type="SAM" id="MobiDB-lite"/>
    </source>
</evidence>
<accession>A0A1I0DSM9</accession>
<name>A0A1I0DSM9_9FIRM</name>
<dbReference type="eggNOG" id="ENOG5030FNQ">
    <property type="taxonomic scope" value="Bacteria"/>
</dbReference>
<keyword evidence="3" id="KW-1185">Reference proteome</keyword>
<evidence type="ECO:0000313" key="3">
    <source>
        <dbReference type="Proteomes" id="UP000199820"/>
    </source>
</evidence>
<dbReference type="RefSeq" id="WP_074649182.1">
    <property type="nucleotide sequence ID" value="NZ_FOIL01000014.1"/>
</dbReference>
<gene>
    <name evidence="2" type="ORF">SAMN04487771_10142</name>
</gene>